<dbReference type="Pfam" id="PF05028">
    <property type="entry name" value="PARG_cat_C"/>
    <property type="match status" value="1"/>
</dbReference>
<organism evidence="2 3">
    <name type="scientific">Labilithrix luteola</name>
    <dbReference type="NCBI Taxonomy" id="1391654"/>
    <lineage>
        <taxon>Bacteria</taxon>
        <taxon>Pseudomonadati</taxon>
        <taxon>Myxococcota</taxon>
        <taxon>Polyangia</taxon>
        <taxon>Polyangiales</taxon>
        <taxon>Labilitrichaceae</taxon>
        <taxon>Labilithrix</taxon>
    </lineage>
</organism>
<accession>A0A0K1QDW4</accession>
<evidence type="ECO:0000313" key="3">
    <source>
        <dbReference type="Proteomes" id="UP000064967"/>
    </source>
</evidence>
<dbReference type="GO" id="GO:0006282">
    <property type="term" value="P:regulation of DNA repair"/>
    <property type="evidence" value="ECO:0007669"/>
    <property type="project" value="InterPro"/>
</dbReference>
<feature type="domain" description="PARG catalytic Macro" evidence="1">
    <location>
        <begin position="200"/>
        <end position="278"/>
    </location>
</feature>
<sequence length="316" mass="34418">MARLLARLERQAADLWREHPPRIHHAKKRVIFERAGGVERIPRGSLVVSQWAPSEEATVGAMVSVESVAGPFRYEALRDRFVWHVNFADTYLFAFYGGPAFAQDEIQVAEHPILASVRGWLDSGAVTIPALTRTTNGPAPILVRNVERWCAIDTNPQLARPFGIYGRQLSRASDEAVAQGVMRLDEGPLSNVIAMVAPQGMGRYSSDQIRDILDTAVTSFVAAKEESGAARVRIHTGHWGTGAFGGDRVLMAAAQIVAARCAGVDELVYHSLDEAAVQAFENGRAVAETIAIGASIEEVVALLEAREFYWGRSDGN</sequence>
<proteinExistence type="predicted"/>
<gene>
    <name evidence="2" type="ORF">AKJ09_10288</name>
</gene>
<protein>
    <recommendedName>
        <fullName evidence="1">PARG catalytic Macro domain-containing protein</fullName>
    </recommendedName>
</protein>
<dbReference type="Proteomes" id="UP000064967">
    <property type="component" value="Chromosome"/>
</dbReference>
<dbReference type="RefSeq" id="WP_146654364.1">
    <property type="nucleotide sequence ID" value="NZ_CP012333.1"/>
</dbReference>
<evidence type="ECO:0000259" key="1">
    <source>
        <dbReference type="Pfam" id="PF05028"/>
    </source>
</evidence>
<reference evidence="2 3" key="1">
    <citation type="submission" date="2015-08" db="EMBL/GenBank/DDBJ databases">
        <authorList>
            <person name="Babu N.S."/>
            <person name="Beckwith C.J."/>
            <person name="Beseler K.G."/>
            <person name="Brison A."/>
            <person name="Carone J.V."/>
            <person name="Caskin T.P."/>
            <person name="Diamond M."/>
            <person name="Durham M.E."/>
            <person name="Foxe J.M."/>
            <person name="Go M."/>
            <person name="Henderson B.A."/>
            <person name="Jones I.B."/>
            <person name="McGettigan J.A."/>
            <person name="Micheletti S.J."/>
            <person name="Nasrallah M.E."/>
            <person name="Ortiz D."/>
            <person name="Piller C.R."/>
            <person name="Privatt S.R."/>
            <person name="Schneider S.L."/>
            <person name="Sharp S."/>
            <person name="Smith T.C."/>
            <person name="Stanton J.D."/>
            <person name="Ullery H.E."/>
            <person name="Wilson R.J."/>
            <person name="Serrano M.G."/>
            <person name="Buck G."/>
            <person name="Lee V."/>
            <person name="Wang Y."/>
            <person name="Carvalho R."/>
            <person name="Voegtly L."/>
            <person name="Shi R."/>
            <person name="Duckworth R."/>
            <person name="Johnson A."/>
            <person name="Loviza R."/>
            <person name="Walstead R."/>
            <person name="Shah Z."/>
            <person name="Kiflezghi M."/>
            <person name="Wade K."/>
            <person name="Ball S.L."/>
            <person name="Bradley K.W."/>
            <person name="Asai D.J."/>
            <person name="Bowman C.A."/>
            <person name="Russell D.A."/>
            <person name="Pope W.H."/>
            <person name="Jacobs-Sera D."/>
            <person name="Hendrix R.W."/>
            <person name="Hatfull G.F."/>
        </authorList>
    </citation>
    <scope>NUCLEOTIDE SEQUENCE [LARGE SCALE GENOMIC DNA]</scope>
    <source>
        <strain evidence="2 3">DSM 27648</strain>
    </source>
</reference>
<keyword evidence="3" id="KW-1185">Reference proteome</keyword>
<dbReference type="EMBL" id="CP012333">
    <property type="protein sequence ID" value="AKV03625.1"/>
    <property type="molecule type" value="Genomic_DNA"/>
</dbReference>
<dbReference type="STRING" id="1391654.AKJ09_10288"/>
<dbReference type="GO" id="GO:0004649">
    <property type="term" value="F:poly(ADP-ribose) glycohydrolase activity"/>
    <property type="evidence" value="ECO:0007669"/>
    <property type="project" value="InterPro"/>
</dbReference>
<dbReference type="InterPro" id="IPR046372">
    <property type="entry name" value="PARG_cat_C"/>
</dbReference>
<dbReference type="AlphaFoldDB" id="A0A0K1QDW4"/>
<evidence type="ECO:0000313" key="2">
    <source>
        <dbReference type="EMBL" id="AKV03625.1"/>
    </source>
</evidence>
<dbReference type="OrthoDB" id="581512at2"/>
<dbReference type="KEGG" id="llu:AKJ09_10288"/>
<name>A0A0K1QDW4_9BACT</name>